<organism evidence="6 7">
    <name type="scientific">Terriglobus roseus</name>
    <dbReference type="NCBI Taxonomy" id="392734"/>
    <lineage>
        <taxon>Bacteria</taxon>
        <taxon>Pseudomonadati</taxon>
        <taxon>Acidobacteriota</taxon>
        <taxon>Terriglobia</taxon>
        <taxon>Terriglobales</taxon>
        <taxon>Acidobacteriaceae</taxon>
        <taxon>Terriglobus</taxon>
    </lineage>
</organism>
<reference evidence="6 7" key="1">
    <citation type="submission" date="2016-10" db="EMBL/GenBank/DDBJ databases">
        <authorList>
            <person name="de Groot N.N."/>
        </authorList>
    </citation>
    <scope>NUCLEOTIDE SEQUENCE [LARGE SCALE GENOMIC DNA]</scope>
    <source>
        <strain evidence="6 7">GAS232</strain>
    </source>
</reference>
<sequence>MLQGGTLFLMAIEFLATDDDALIRGRARVGDAEIVVCSDGTCLFDGGAMFGVVPKTLWSRKVQADEKNRVMLGLNCVVVKIGGKNVLIETGFGNKIAPKLKEIYAIQERLPSSLNAAGLSPDDIDIVINSHLHWDHCGWNSVLDANGNVLPYFSNAQYIAHRGEVEHGRHQWERDRISYVSDNYEPMIASGQMRLVEGTHAEVMPGITLECYPGHTQQCMVVHIENGGEHACFVSDLIPTSAHLDVGWVMGFDLDPLRTIEERKRFYSRALPENWLILFPHDHRRCMTELQKDSTGRSVVVKDY</sequence>
<accession>A0A1G7P947</accession>
<evidence type="ECO:0000256" key="4">
    <source>
        <dbReference type="ARBA" id="ARBA00022833"/>
    </source>
</evidence>
<evidence type="ECO:0000256" key="3">
    <source>
        <dbReference type="ARBA" id="ARBA00022801"/>
    </source>
</evidence>
<evidence type="ECO:0000313" key="6">
    <source>
        <dbReference type="EMBL" id="SDF81990.1"/>
    </source>
</evidence>
<keyword evidence="7" id="KW-1185">Reference proteome</keyword>
<comment type="similarity">
    <text evidence="1">Belongs to the metallo-beta-lactamase superfamily.</text>
</comment>
<dbReference type="RefSeq" id="WP_231966573.1">
    <property type="nucleotide sequence ID" value="NZ_LT629690.1"/>
</dbReference>
<protein>
    <submittedName>
        <fullName evidence="6">Glyoxylase, beta-lactamase superfamily II</fullName>
    </submittedName>
</protein>
<evidence type="ECO:0000256" key="2">
    <source>
        <dbReference type="ARBA" id="ARBA00022723"/>
    </source>
</evidence>
<dbReference type="Proteomes" id="UP000182427">
    <property type="component" value="Chromosome I"/>
</dbReference>
<dbReference type="PANTHER" id="PTHR42978">
    <property type="entry name" value="QUORUM-QUENCHING LACTONASE YTNP-RELATED-RELATED"/>
    <property type="match status" value="1"/>
</dbReference>
<gene>
    <name evidence="6" type="ORF">SAMN05444167_3405</name>
</gene>
<dbReference type="GO" id="GO:0016787">
    <property type="term" value="F:hydrolase activity"/>
    <property type="evidence" value="ECO:0007669"/>
    <property type="project" value="UniProtKB-KW"/>
</dbReference>
<name>A0A1G7P947_9BACT</name>
<dbReference type="InterPro" id="IPR001279">
    <property type="entry name" value="Metallo-B-lactamas"/>
</dbReference>
<dbReference type="SMART" id="SM00849">
    <property type="entry name" value="Lactamase_B"/>
    <property type="match status" value="1"/>
</dbReference>
<dbReference type="Gene3D" id="3.60.15.10">
    <property type="entry name" value="Ribonuclease Z/Hydroxyacylglutathione hydrolase-like"/>
    <property type="match status" value="1"/>
</dbReference>
<keyword evidence="3" id="KW-0378">Hydrolase</keyword>
<feature type="domain" description="Metallo-beta-lactamase" evidence="5">
    <location>
        <begin position="73"/>
        <end position="281"/>
    </location>
</feature>
<dbReference type="AlphaFoldDB" id="A0A1G7P947"/>
<keyword evidence="4" id="KW-0862">Zinc</keyword>
<keyword evidence="2" id="KW-0479">Metal-binding</keyword>
<evidence type="ECO:0000256" key="1">
    <source>
        <dbReference type="ARBA" id="ARBA00007749"/>
    </source>
</evidence>
<dbReference type="InterPro" id="IPR051013">
    <property type="entry name" value="MBL_superfamily_lactonases"/>
</dbReference>
<proteinExistence type="inferred from homology"/>
<dbReference type="InterPro" id="IPR036866">
    <property type="entry name" value="RibonucZ/Hydroxyglut_hydro"/>
</dbReference>
<dbReference type="SUPFAM" id="SSF56281">
    <property type="entry name" value="Metallo-hydrolase/oxidoreductase"/>
    <property type="match status" value="1"/>
</dbReference>
<dbReference type="Pfam" id="PF00753">
    <property type="entry name" value="Lactamase_B"/>
    <property type="match status" value="1"/>
</dbReference>
<dbReference type="EMBL" id="LT629690">
    <property type="protein sequence ID" value="SDF81990.1"/>
    <property type="molecule type" value="Genomic_DNA"/>
</dbReference>
<evidence type="ECO:0000259" key="5">
    <source>
        <dbReference type="SMART" id="SM00849"/>
    </source>
</evidence>
<dbReference type="GO" id="GO:0046872">
    <property type="term" value="F:metal ion binding"/>
    <property type="evidence" value="ECO:0007669"/>
    <property type="project" value="UniProtKB-KW"/>
</dbReference>
<dbReference type="PANTHER" id="PTHR42978:SF6">
    <property type="entry name" value="QUORUM-QUENCHING LACTONASE YTNP-RELATED"/>
    <property type="match status" value="1"/>
</dbReference>
<evidence type="ECO:0000313" key="7">
    <source>
        <dbReference type="Proteomes" id="UP000182427"/>
    </source>
</evidence>